<dbReference type="GO" id="GO:0000160">
    <property type="term" value="P:phosphorelay signal transduction system"/>
    <property type="evidence" value="ECO:0007669"/>
    <property type="project" value="InterPro"/>
</dbReference>
<evidence type="ECO:0000313" key="4">
    <source>
        <dbReference type="Proteomes" id="UP000218332"/>
    </source>
</evidence>
<comment type="caution">
    <text evidence="3">The sequence shown here is derived from an EMBL/GenBank/DDBJ whole genome shotgun (WGS) entry which is preliminary data.</text>
</comment>
<accession>A0A2A2I3Y5</accession>
<dbReference type="InterPro" id="IPR058661">
    <property type="entry name" value="FimL_2nd"/>
</dbReference>
<dbReference type="EMBL" id="NMPM01000024">
    <property type="protein sequence ID" value="PAV26367.1"/>
    <property type="molecule type" value="Genomic_DNA"/>
</dbReference>
<feature type="coiled-coil region" evidence="1">
    <location>
        <begin position="17"/>
        <end position="44"/>
    </location>
</feature>
<dbReference type="SUPFAM" id="SSF47226">
    <property type="entry name" value="Histidine-containing phosphotransfer domain, HPT domain"/>
    <property type="match status" value="2"/>
</dbReference>
<organism evidence="3 4">
    <name type="scientific">Tamilnaduibacter salinus</name>
    <dbReference type="NCBI Taxonomy" id="1484056"/>
    <lineage>
        <taxon>Bacteria</taxon>
        <taxon>Pseudomonadati</taxon>
        <taxon>Pseudomonadota</taxon>
        <taxon>Gammaproteobacteria</taxon>
        <taxon>Pseudomonadales</taxon>
        <taxon>Marinobacteraceae</taxon>
        <taxon>Tamilnaduibacter</taxon>
    </lineage>
</organism>
<gene>
    <name evidence="3" type="ORF">CF392_05885</name>
</gene>
<feature type="domain" description="Scaffold protein FimL second" evidence="2">
    <location>
        <begin position="165"/>
        <end position="302"/>
    </location>
</feature>
<dbReference type="InterPro" id="IPR036641">
    <property type="entry name" value="HPT_dom_sf"/>
</dbReference>
<dbReference type="Pfam" id="PF26379">
    <property type="entry name" value="FimL_2nd"/>
    <property type="match status" value="1"/>
</dbReference>
<evidence type="ECO:0000259" key="2">
    <source>
        <dbReference type="Pfam" id="PF26379"/>
    </source>
</evidence>
<protein>
    <submittedName>
        <fullName evidence="3">Chemotaxis protein</fullName>
    </submittedName>
</protein>
<sequence length="567" mass="63401">MVQSSLATKSQSFDLVKSEIEQTIKQAEASLERFQENRDSGEDLQNCVDFLNQLRGIFVLVELRGGMMLCQEAVAVANDVPVGANDDKNHLLTALSSALFILRRYVEYYHQQRVDHPELLLPVTNDLREARREKPYPESCFFDIPSESKPDFCDVLSIDPLGEDVQFEVYARRMRLMYQVGLLGILRDRDETISLKLLGRASKGLARLCRNADMGPFWCLMTLTMETMLDRAMAFGKIRKRLMMRIERYVRELVYVGPVASRKDVPDSLVRDLVYILYRSGSANPEVSRVLQDYGLAPAEFPEHLMEAHRKRLYGPGEDVLQSLSEALQEELNQLKDKVDIIERGIEPDLSELSSISASLDSLSNTLSVLDLKKLSELAGKEAAKLKAWEADNHLPGDDELYGLANAVLSIEDAAMQMVTRGITTETDALATVKPADEQSLYLREALIVVADEARAALTLAKRAITAFLESDYDKMHLANVPGTLRSIWGGFAMLEDREASEILSRIVESIEERLLESRELPAEGMLEALADALTSLEYYIETLGAGETGNPDLLKLAEQSLSDAGL</sequence>
<feature type="coiled-coil region" evidence="1">
    <location>
        <begin position="318"/>
        <end position="345"/>
    </location>
</feature>
<reference evidence="3 4" key="1">
    <citation type="submission" date="2017-07" db="EMBL/GenBank/DDBJ databases">
        <title>Tamlnaduibacter salinus (Mi-7) genome sequencing.</title>
        <authorList>
            <person name="Verma A."/>
            <person name="Krishnamurthi S."/>
        </authorList>
    </citation>
    <scope>NUCLEOTIDE SEQUENCE [LARGE SCALE GENOMIC DNA]</scope>
    <source>
        <strain evidence="3 4">Mi-7</strain>
    </source>
</reference>
<dbReference type="RefSeq" id="WP_095610541.1">
    <property type="nucleotide sequence ID" value="NZ_NMPM01000024.1"/>
</dbReference>
<keyword evidence="1" id="KW-0175">Coiled coil</keyword>
<keyword evidence="4" id="KW-1185">Reference proteome</keyword>
<dbReference type="Proteomes" id="UP000218332">
    <property type="component" value="Unassembled WGS sequence"/>
</dbReference>
<proteinExistence type="predicted"/>
<evidence type="ECO:0000256" key="1">
    <source>
        <dbReference type="SAM" id="Coils"/>
    </source>
</evidence>
<evidence type="ECO:0000313" key="3">
    <source>
        <dbReference type="EMBL" id="PAV26367.1"/>
    </source>
</evidence>
<dbReference type="AlphaFoldDB" id="A0A2A2I3Y5"/>
<name>A0A2A2I3Y5_9GAMM</name>